<dbReference type="GO" id="GO:0004180">
    <property type="term" value="F:carboxypeptidase activity"/>
    <property type="evidence" value="ECO:0007669"/>
    <property type="project" value="UniProtKB-KW"/>
</dbReference>
<name>A0A5B2ZEX6_9GAMM</name>
<dbReference type="AlphaFoldDB" id="A0A5B2ZEX6"/>
<reference evidence="2 3" key="1">
    <citation type="submission" date="2019-09" db="EMBL/GenBank/DDBJ databases">
        <title>Arenimonas chukotkensis sp. nov., a bacterium isolated from Chukotka hot spring, Arctic region, Russia.</title>
        <authorList>
            <person name="Zayulina K.S."/>
            <person name="Prokofeva M.I."/>
            <person name="Elcheninov A.G."/>
            <person name="Novikov A."/>
            <person name="Kochetkova T.V."/>
            <person name="Kublanov I.V."/>
        </authorList>
    </citation>
    <scope>NUCLEOTIDE SEQUENCE [LARGE SCALE GENOMIC DNA]</scope>
    <source>
        <strain evidence="2 3">3729k</strain>
    </source>
</reference>
<protein>
    <submittedName>
        <fullName evidence="2">Carboxypeptidase regulatory-like domain-containing protein</fullName>
    </submittedName>
</protein>
<keyword evidence="2" id="KW-0121">Carboxypeptidase</keyword>
<organism evidence="2 3">
    <name type="scientific">Arenimonas fontis</name>
    <dbReference type="NCBI Taxonomy" id="2608255"/>
    <lineage>
        <taxon>Bacteria</taxon>
        <taxon>Pseudomonadati</taxon>
        <taxon>Pseudomonadota</taxon>
        <taxon>Gammaproteobacteria</taxon>
        <taxon>Lysobacterales</taxon>
        <taxon>Lysobacteraceae</taxon>
        <taxon>Arenimonas</taxon>
    </lineage>
</organism>
<dbReference type="Proteomes" id="UP000322165">
    <property type="component" value="Unassembled WGS sequence"/>
</dbReference>
<accession>A0A5B2ZEX6</accession>
<keyword evidence="2" id="KW-0645">Protease</keyword>
<gene>
    <name evidence="2" type="ORF">F0415_03890</name>
</gene>
<dbReference type="SUPFAM" id="SSF117074">
    <property type="entry name" value="Hypothetical protein PA1324"/>
    <property type="match status" value="1"/>
</dbReference>
<dbReference type="InterPro" id="IPR013783">
    <property type="entry name" value="Ig-like_fold"/>
</dbReference>
<dbReference type="Gene3D" id="2.60.40.10">
    <property type="entry name" value="Immunoglobulins"/>
    <property type="match status" value="1"/>
</dbReference>
<keyword evidence="2" id="KW-0378">Hydrolase</keyword>
<feature type="signal peptide" evidence="1">
    <location>
        <begin position="1"/>
        <end position="26"/>
    </location>
</feature>
<evidence type="ECO:0000256" key="1">
    <source>
        <dbReference type="SAM" id="SignalP"/>
    </source>
</evidence>
<comment type="caution">
    <text evidence="2">The sequence shown here is derived from an EMBL/GenBank/DDBJ whole genome shotgun (WGS) entry which is preliminary data.</text>
</comment>
<proteinExistence type="predicted"/>
<reference evidence="2 3" key="2">
    <citation type="submission" date="2019-09" db="EMBL/GenBank/DDBJ databases">
        <authorList>
            <person name="Mazur A."/>
        </authorList>
    </citation>
    <scope>NUCLEOTIDE SEQUENCE [LARGE SCALE GENOMIC DNA]</scope>
    <source>
        <strain evidence="2 3">3729k</strain>
    </source>
</reference>
<keyword evidence="3" id="KW-1185">Reference proteome</keyword>
<dbReference type="EMBL" id="VUOD01000002">
    <property type="protein sequence ID" value="KAA2285774.1"/>
    <property type="molecule type" value="Genomic_DNA"/>
</dbReference>
<dbReference type="RefSeq" id="WP_149859875.1">
    <property type="nucleotide sequence ID" value="NZ_VUOD01000002.1"/>
</dbReference>
<feature type="chain" id="PRO_5022935347" evidence="1">
    <location>
        <begin position="27"/>
        <end position="659"/>
    </location>
</feature>
<evidence type="ECO:0000313" key="2">
    <source>
        <dbReference type="EMBL" id="KAA2285774.1"/>
    </source>
</evidence>
<keyword evidence="1" id="KW-0732">Signal</keyword>
<sequence length="659" mass="72162">MTRTPAPARLALALLLALPYVFPVAARQDAGGGETGEYQDRVIAPEDLAPLPEEEETQFDASGLPRSWRLENVLSHVERGDEDFTEFGLNFGGHRETERWGSLSLNGTVFRRDGVRGEPAEWIGSATLWQRGLRFDGGWRADNGLGVLNTPLVPLQRDQYRFFLPSVPFLGATSQWLDEDSGLHLQGALGRAGVFSGSRIVAFDQADGNVASVGAQWRWSEGWTGAATALATDGLIVPDPITGSLFQDGRTEAVLLSTGWEGGNHRAQLHLHSSSGYLGDATGLWVDAQSRRGRHTWNYGLFRLEEGLAWGALPINNDAQGGYVRLRHDGARWTWSAGLDRIDSVSGSGFEGSYGTFFARYQLRHNVGVGGNVNIRDSATATDYSTRWFIDRRGRWGLTRVQLDQARTGGGDREDWLLTLDQDVPVRSGSRLSVSASLGTQDTADVGRTDTFTLSALGGIELGDRTSLDGNVRWTRGDGPEAFRGVDMNLSLNWRMATHWWLQASVYRSTGEQRSPFLIDPLAPPDQFFPIPRERSLFLSIRYERQAGSQAMVLGGPPGSATGSIRGSVFLDENGDGVRSASELPAVNVTVVLDGRYVVRTDSQGGFEFPRVAVGTHELVVIPDNLPLPWFLDGADERRGVEVKVREAAVVDIGARRER</sequence>
<evidence type="ECO:0000313" key="3">
    <source>
        <dbReference type="Proteomes" id="UP000322165"/>
    </source>
</evidence>